<dbReference type="PROSITE" id="PS50005">
    <property type="entry name" value="TPR"/>
    <property type="match status" value="3"/>
</dbReference>
<keyword evidence="2 3" id="KW-0802">TPR repeat</keyword>
<dbReference type="STRING" id="431595.K3WF31"/>
<dbReference type="PROSITE" id="PS50293">
    <property type="entry name" value="TPR_REGION"/>
    <property type="match status" value="2"/>
</dbReference>
<dbReference type="OMA" id="EACESMW"/>
<proteinExistence type="predicted"/>
<feature type="compositionally biased region" description="Low complexity" evidence="4">
    <location>
        <begin position="24"/>
        <end position="52"/>
    </location>
</feature>
<feature type="repeat" description="TPR" evidence="3">
    <location>
        <begin position="342"/>
        <end position="375"/>
    </location>
</feature>
<dbReference type="SMART" id="SM00028">
    <property type="entry name" value="TPR"/>
    <property type="match status" value="7"/>
</dbReference>
<dbReference type="PANTHER" id="PTHR44858">
    <property type="entry name" value="TETRATRICOPEPTIDE REPEAT PROTEIN 6"/>
    <property type="match status" value="1"/>
</dbReference>
<dbReference type="HOGENOM" id="CLU_301009_0_0_1"/>
<feature type="compositionally biased region" description="Acidic residues" evidence="4">
    <location>
        <begin position="940"/>
        <end position="952"/>
    </location>
</feature>
<feature type="compositionally biased region" description="Acidic residues" evidence="4">
    <location>
        <begin position="910"/>
        <end position="922"/>
    </location>
</feature>
<feature type="compositionally biased region" description="Polar residues" evidence="4">
    <location>
        <begin position="97"/>
        <end position="108"/>
    </location>
</feature>
<dbReference type="Pfam" id="PF07719">
    <property type="entry name" value="TPR_2"/>
    <property type="match status" value="1"/>
</dbReference>
<feature type="region of interest" description="Disordered" evidence="4">
    <location>
        <begin position="671"/>
        <end position="697"/>
    </location>
</feature>
<evidence type="ECO:0000256" key="1">
    <source>
        <dbReference type="ARBA" id="ARBA00022737"/>
    </source>
</evidence>
<reference evidence="5" key="3">
    <citation type="submission" date="2015-02" db="UniProtKB">
        <authorList>
            <consortium name="EnsemblProtists"/>
        </authorList>
    </citation>
    <scope>IDENTIFICATION</scope>
    <source>
        <strain evidence="5">DAOM BR144</strain>
    </source>
</reference>
<feature type="region of interest" description="Disordered" evidence="4">
    <location>
        <begin position="784"/>
        <end position="860"/>
    </location>
</feature>
<feature type="compositionally biased region" description="Low complexity" evidence="4">
    <location>
        <begin position="144"/>
        <end position="181"/>
    </location>
</feature>
<feature type="compositionally biased region" description="Polar residues" evidence="4">
    <location>
        <begin position="1"/>
        <end position="11"/>
    </location>
</feature>
<accession>K3WF31</accession>
<evidence type="ECO:0000256" key="3">
    <source>
        <dbReference type="PROSITE-ProRule" id="PRU00339"/>
    </source>
</evidence>
<feature type="compositionally biased region" description="Polar residues" evidence="4">
    <location>
        <begin position="791"/>
        <end position="801"/>
    </location>
</feature>
<reference evidence="6" key="2">
    <citation type="submission" date="2010-04" db="EMBL/GenBank/DDBJ databases">
        <authorList>
            <person name="Buell R."/>
            <person name="Hamilton J."/>
            <person name="Hostetler J."/>
        </authorList>
    </citation>
    <scope>NUCLEOTIDE SEQUENCE [LARGE SCALE GENOMIC DNA]</scope>
    <source>
        <strain evidence="6">DAOM:BR144</strain>
    </source>
</reference>
<dbReference type="EnsemblProtists" id="PYU1_T003572">
    <property type="protein sequence ID" value="PYU1_T003572"/>
    <property type="gene ID" value="PYU1_G003562"/>
</dbReference>
<evidence type="ECO:0000313" key="5">
    <source>
        <dbReference type="EnsemblProtists" id="PYU1_T003572"/>
    </source>
</evidence>
<dbReference type="Gene3D" id="1.25.40.10">
    <property type="entry name" value="Tetratricopeptide repeat domain"/>
    <property type="match status" value="2"/>
</dbReference>
<evidence type="ECO:0000256" key="4">
    <source>
        <dbReference type="SAM" id="MobiDB-lite"/>
    </source>
</evidence>
<feature type="region of interest" description="Disordered" evidence="4">
    <location>
        <begin position="139"/>
        <end position="181"/>
    </location>
</feature>
<dbReference type="AlphaFoldDB" id="K3WF31"/>
<dbReference type="Pfam" id="PF14559">
    <property type="entry name" value="TPR_19"/>
    <property type="match status" value="1"/>
</dbReference>
<feature type="compositionally biased region" description="Polar residues" evidence="4">
    <location>
        <begin position="516"/>
        <end position="525"/>
    </location>
</feature>
<feature type="repeat" description="TPR" evidence="3">
    <location>
        <begin position="561"/>
        <end position="594"/>
    </location>
</feature>
<dbReference type="InterPro" id="IPR013105">
    <property type="entry name" value="TPR_2"/>
</dbReference>
<dbReference type="VEuPathDB" id="FungiDB:PYU1_G003562"/>
<keyword evidence="6" id="KW-1185">Reference proteome</keyword>
<feature type="region of interest" description="Disordered" evidence="4">
    <location>
        <begin position="507"/>
        <end position="532"/>
    </location>
</feature>
<evidence type="ECO:0008006" key="7">
    <source>
        <dbReference type="Google" id="ProtNLM"/>
    </source>
</evidence>
<dbReference type="PANTHER" id="PTHR44858:SF1">
    <property type="entry name" value="UDP-N-ACETYLGLUCOSAMINE--PEPTIDE N-ACETYLGLUCOSAMINYLTRANSFERASE SPINDLY-RELATED"/>
    <property type="match status" value="1"/>
</dbReference>
<dbReference type="InterPro" id="IPR019734">
    <property type="entry name" value="TPR_rpt"/>
</dbReference>
<dbReference type="Proteomes" id="UP000019132">
    <property type="component" value="Unassembled WGS sequence"/>
</dbReference>
<feature type="repeat" description="TPR" evidence="3">
    <location>
        <begin position="308"/>
        <end position="341"/>
    </location>
</feature>
<keyword evidence="1" id="KW-0677">Repeat</keyword>
<evidence type="ECO:0000313" key="6">
    <source>
        <dbReference type="Proteomes" id="UP000019132"/>
    </source>
</evidence>
<evidence type="ECO:0000256" key="2">
    <source>
        <dbReference type="ARBA" id="ARBA00022803"/>
    </source>
</evidence>
<dbReference type="EMBL" id="GL376638">
    <property type="status" value="NOT_ANNOTATED_CDS"/>
    <property type="molecule type" value="Genomic_DNA"/>
</dbReference>
<dbReference type="InParanoid" id="K3WF31"/>
<feature type="region of interest" description="Disordered" evidence="4">
    <location>
        <begin position="907"/>
        <end position="952"/>
    </location>
</feature>
<dbReference type="eggNOG" id="KOG1124">
    <property type="taxonomic scope" value="Eukaryota"/>
</dbReference>
<feature type="compositionally biased region" description="Basic residues" evidence="4">
    <location>
        <begin position="804"/>
        <end position="817"/>
    </location>
</feature>
<reference evidence="6" key="1">
    <citation type="journal article" date="2010" name="Genome Biol.">
        <title>Genome sequence of the necrotrophic plant pathogen Pythium ultimum reveals original pathogenicity mechanisms and effector repertoire.</title>
        <authorList>
            <person name="Levesque C.A."/>
            <person name="Brouwer H."/>
            <person name="Cano L."/>
            <person name="Hamilton J.P."/>
            <person name="Holt C."/>
            <person name="Huitema E."/>
            <person name="Raffaele S."/>
            <person name="Robideau G.P."/>
            <person name="Thines M."/>
            <person name="Win J."/>
            <person name="Zerillo M.M."/>
            <person name="Beakes G.W."/>
            <person name="Boore J.L."/>
            <person name="Busam D."/>
            <person name="Dumas B."/>
            <person name="Ferriera S."/>
            <person name="Fuerstenberg S.I."/>
            <person name="Gachon C.M."/>
            <person name="Gaulin E."/>
            <person name="Govers F."/>
            <person name="Grenville-Briggs L."/>
            <person name="Horner N."/>
            <person name="Hostetler J."/>
            <person name="Jiang R.H."/>
            <person name="Johnson J."/>
            <person name="Krajaejun T."/>
            <person name="Lin H."/>
            <person name="Meijer H.J."/>
            <person name="Moore B."/>
            <person name="Morris P."/>
            <person name="Phuntmart V."/>
            <person name="Puiu D."/>
            <person name="Shetty J."/>
            <person name="Stajich J.E."/>
            <person name="Tripathy S."/>
            <person name="Wawra S."/>
            <person name="van West P."/>
            <person name="Whitty B.R."/>
            <person name="Coutinho P.M."/>
            <person name="Henrissat B."/>
            <person name="Martin F."/>
            <person name="Thomas P.D."/>
            <person name="Tyler B.M."/>
            <person name="De Vries R.P."/>
            <person name="Kamoun S."/>
            <person name="Yandell M."/>
            <person name="Tisserat N."/>
            <person name="Buell C.R."/>
        </authorList>
    </citation>
    <scope>NUCLEOTIDE SEQUENCE</scope>
    <source>
        <strain evidence="6">DAOM:BR144</strain>
    </source>
</reference>
<feature type="region of interest" description="Disordered" evidence="4">
    <location>
        <begin position="1"/>
        <end position="118"/>
    </location>
</feature>
<sequence>METHVTVQTPTRKAKKQSSSDHLSANMSNDANNSSGASSDANAEDLLGLRAGEGLRRRRKAGDASRDYDEVDDRITIPLGSSSSAGRSGGKHRISVGVSTGSVRTGASSLEPLQHRNSESILQSGISKYRSLSGKLTPQATLKPTASSSSSSSLSFATTSTSTTTTTTTTTPAASTTSSPTVIIPGASLKVHMNDDHRISQSFSHNRSMMFPGAVSRLHHSSHHQGMGGASTIASPSSSRYQLHRRDEPVAAMSIVVPENNPFDHALQLVAQKQYAAAIPFLTEALNATSSSASGSSSNAAVQHQSKLKLYFQRGNCYLAAQKYKQAVEDFTQVISLTPKNAQLFAKRGKAFAHLNQHHAALSDYNEAINISASSNGYGYPGPSANRAELRGLYLARSKVYRAMNNMSLELEDLHRAESAGGDRDPEVYYQRAQLYTRFRQDELALKDQTKFLKLQEEAAHQELNADKHASGSGDARDRVQEMRLQRARILRQLAAEKDVQRRLDGKVLATEEGGRSSTAITSDQRNQHRPTGYRSAEAIDLVLQAIDDYTQVLEMDPENTEVLRFRGDAYSLIDKYDEALADFAQALELEPHDFAVHMSRAKLYQQQNDLQKAIDEITSVLQVNGFFMDALFFRAKLFEQIGNIDKAKRDYTSLIDAHYDVRGDAATNSNELANEKTPLLSKGGTSSSSSSRAFNAKSPQAMLKPAKIISKHTVQALLFRARLSVQMNQFDDAITDYNCILASDPAHIEAQMELPGTESKKKAFEEKAHLDAIEWVKDQQLREEEARKNAQGNGSGAASLSSKSKKKKKKKRKKRPTQTEYVLLEDEEDDEAFVRDREEASPQEEAGSTVVATEQSVEEEEPAAAAAVSVVEEESEHNFTESVAASTSSNALVSVVVTRDEACESMWEQSEDQTDSEEVNQEDGRVESQHSVAAVRDETAEDGEEEQDEAVGDVLQICRVKTVETTMEATIQETIHRKTDQTILQRLTRSVRI</sequence>
<dbReference type="InterPro" id="IPR011990">
    <property type="entry name" value="TPR-like_helical_dom_sf"/>
</dbReference>
<name>K3WF31_GLOUD</name>
<organism evidence="5 6">
    <name type="scientific">Globisporangium ultimum (strain ATCC 200006 / CBS 805.95 / DAOM BR144)</name>
    <name type="common">Pythium ultimum</name>
    <dbReference type="NCBI Taxonomy" id="431595"/>
    <lineage>
        <taxon>Eukaryota</taxon>
        <taxon>Sar</taxon>
        <taxon>Stramenopiles</taxon>
        <taxon>Oomycota</taxon>
        <taxon>Peronosporomycetes</taxon>
        <taxon>Pythiales</taxon>
        <taxon>Pythiaceae</taxon>
        <taxon>Globisporangium</taxon>
    </lineage>
</organism>
<protein>
    <recommendedName>
        <fullName evidence="7">UDP-N-acetylglucosamine--peptide N-acetylglucosaminyltransferase SPINDLY</fullName>
    </recommendedName>
</protein>
<dbReference type="InterPro" id="IPR050498">
    <property type="entry name" value="Ycf3"/>
</dbReference>
<dbReference type="SUPFAM" id="SSF48452">
    <property type="entry name" value="TPR-like"/>
    <property type="match status" value="2"/>
</dbReference>